<feature type="region of interest" description="Disordered" evidence="7">
    <location>
        <begin position="462"/>
        <end position="488"/>
    </location>
</feature>
<dbReference type="RefSeq" id="WP_092195229.1">
    <property type="nucleotide sequence ID" value="NZ_FOND01000002.1"/>
</dbReference>
<keyword evidence="11" id="KW-1185">Reference proteome</keyword>
<dbReference type="EMBL" id="FOND01000002">
    <property type="protein sequence ID" value="SFE04454.1"/>
    <property type="molecule type" value="Genomic_DNA"/>
</dbReference>
<comment type="subcellular location">
    <subcellularLocation>
        <location evidence="1">Cell membrane</location>
        <topology evidence="1">Multi-pass membrane protein</topology>
    </subcellularLocation>
</comment>
<feature type="compositionally biased region" description="Low complexity" evidence="7">
    <location>
        <begin position="462"/>
        <end position="477"/>
    </location>
</feature>
<evidence type="ECO:0000313" key="10">
    <source>
        <dbReference type="EMBL" id="SFE04454.1"/>
    </source>
</evidence>
<evidence type="ECO:0000256" key="7">
    <source>
        <dbReference type="SAM" id="MobiDB-lite"/>
    </source>
</evidence>
<dbReference type="OrthoDB" id="5191837at2"/>
<evidence type="ECO:0000256" key="1">
    <source>
        <dbReference type="ARBA" id="ARBA00004651"/>
    </source>
</evidence>
<evidence type="ECO:0000256" key="8">
    <source>
        <dbReference type="SAM" id="Phobius"/>
    </source>
</evidence>
<evidence type="ECO:0000256" key="6">
    <source>
        <dbReference type="ARBA" id="ARBA00023136"/>
    </source>
</evidence>
<feature type="region of interest" description="Disordered" evidence="7">
    <location>
        <begin position="329"/>
        <end position="360"/>
    </location>
</feature>
<evidence type="ECO:0000256" key="4">
    <source>
        <dbReference type="ARBA" id="ARBA00022692"/>
    </source>
</evidence>
<evidence type="ECO:0000256" key="2">
    <source>
        <dbReference type="ARBA" id="ARBA00006683"/>
    </source>
</evidence>
<organism evidence="10 11">
    <name type="scientific">Blastococcus tunisiensis</name>
    <dbReference type="NCBI Taxonomy" id="1798228"/>
    <lineage>
        <taxon>Bacteria</taxon>
        <taxon>Bacillati</taxon>
        <taxon>Actinomycetota</taxon>
        <taxon>Actinomycetes</taxon>
        <taxon>Geodermatophilales</taxon>
        <taxon>Geodermatophilaceae</taxon>
        <taxon>Blastococcus</taxon>
    </lineage>
</organism>
<keyword evidence="6 8" id="KW-0472">Membrane</keyword>
<dbReference type="Pfam" id="PF02706">
    <property type="entry name" value="Wzz"/>
    <property type="match status" value="1"/>
</dbReference>
<dbReference type="PANTHER" id="PTHR32309:SF31">
    <property type="entry name" value="CAPSULAR EXOPOLYSACCHARIDE FAMILY"/>
    <property type="match status" value="1"/>
</dbReference>
<keyword evidence="3" id="KW-1003">Cell membrane</keyword>
<sequence length="488" mass="50518">MLDTTDDWRANGRRSVVASALWRSRWLIAATMVLAGLGGYLISSLLSPVYTAQARLVLATTQPFDPLARPLNGAPDRYVANQLAVLESRPVLELALQELDGDDRISVEQLADAVTVAAPADTDIIEVRVTGPAPDVAAARAMAVVDGYRAFVLEQVQDSADAAADAVAANPQTVADIRTRAAVFGDGLAVVEEAVVPSSPTSPRPARDALLAVCLAGLVTMAIALVRRDDAVEQEAAAVADGTGVPLLGTAPLAFSRRHGFRPGAAPLDLPVVALDYVVAGRPGAVLVAGLDPATGAGALVLGLAEEAARNRGVVVVDADPERALLRVSGASEPRSLDEPLPDDDHRRLVAPGRPPPGGGARVDVAVLGEGFLHRQGAAEVTRRNLGLLVEHYDLVLVHAAPITSDALAFALVREVGAVVLAIGGRAGLSTDELAAAQDQLALAGRECDGLLLVTRLRGGRRPAAARPPAAPASGRPTAVQQRVPSRR</sequence>
<evidence type="ECO:0000259" key="9">
    <source>
        <dbReference type="Pfam" id="PF02706"/>
    </source>
</evidence>
<reference evidence="11" key="1">
    <citation type="submission" date="2016-10" db="EMBL/GenBank/DDBJ databases">
        <authorList>
            <person name="Varghese N."/>
            <person name="Submissions S."/>
        </authorList>
    </citation>
    <scope>NUCLEOTIDE SEQUENCE [LARGE SCALE GENOMIC DNA]</scope>
    <source>
        <strain evidence="11">DSM 46838</strain>
    </source>
</reference>
<dbReference type="GO" id="GO:0005886">
    <property type="term" value="C:plasma membrane"/>
    <property type="evidence" value="ECO:0007669"/>
    <property type="project" value="UniProtKB-SubCell"/>
</dbReference>
<dbReference type="InterPro" id="IPR050445">
    <property type="entry name" value="Bact_polysacc_biosynth/exp"/>
</dbReference>
<dbReference type="AlphaFoldDB" id="A0A1I1XAN6"/>
<feature type="compositionally biased region" description="Polar residues" evidence="7">
    <location>
        <begin position="479"/>
        <end position="488"/>
    </location>
</feature>
<comment type="similarity">
    <text evidence="2">Belongs to the CpsC/CapA family.</text>
</comment>
<dbReference type="STRING" id="1798228.SAMN05216574_10212"/>
<dbReference type="PANTHER" id="PTHR32309">
    <property type="entry name" value="TYROSINE-PROTEIN KINASE"/>
    <property type="match status" value="1"/>
</dbReference>
<protein>
    <submittedName>
        <fullName evidence="10">Capsular polysaccharide biosynthesis protein</fullName>
    </submittedName>
</protein>
<dbReference type="InterPro" id="IPR003856">
    <property type="entry name" value="LPS_length_determ_N"/>
</dbReference>
<keyword evidence="5 8" id="KW-1133">Transmembrane helix</keyword>
<gene>
    <name evidence="10" type="ORF">SAMN05216574_10212</name>
</gene>
<feature type="domain" description="Polysaccharide chain length determinant N-terminal" evidence="9">
    <location>
        <begin position="19"/>
        <end position="98"/>
    </location>
</feature>
<dbReference type="Proteomes" id="UP000198589">
    <property type="component" value="Unassembled WGS sequence"/>
</dbReference>
<name>A0A1I1XAN6_9ACTN</name>
<feature type="transmembrane region" description="Helical" evidence="8">
    <location>
        <begin position="26"/>
        <end position="46"/>
    </location>
</feature>
<evidence type="ECO:0000256" key="5">
    <source>
        <dbReference type="ARBA" id="ARBA00022989"/>
    </source>
</evidence>
<feature type="compositionally biased region" description="Basic and acidic residues" evidence="7">
    <location>
        <begin position="335"/>
        <end position="348"/>
    </location>
</feature>
<dbReference type="InterPro" id="IPR027417">
    <property type="entry name" value="P-loop_NTPase"/>
</dbReference>
<keyword evidence="4 8" id="KW-0812">Transmembrane</keyword>
<evidence type="ECO:0000256" key="3">
    <source>
        <dbReference type="ARBA" id="ARBA00022475"/>
    </source>
</evidence>
<dbReference type="Gene3D" id="3.40.50.300">
    <property type="entry name" value="P-loop containing nucleotide triphosphate hydrolases"/>
    <property type="match status" value="1"/>
</dbReference>
<accession>A0A1I1XAN6</accession>
<evidence type="ECO:0000313" key="11">
    <source>
        <dbReference type="Proteomes" id="UP000198589"/>
    </source>
</evidence>
<proteinExistence type="inferred from homology"/>